<name>A0AA38GYR8_TAXCH</name>
<dbReference type="AlphaFoldDB" id="A0AA38GYR8"/>
<evidence type="ECO:0000313" key="1">
    <source>
        <dbReference type="EMBL" id="KAH9331106.1"/>
    </source>
</evidence>
<accession>A0AA38GYR8</accession>
<reference evidence="1 2" key="1">
    <citation type="journal article" date="2021" name="Nat. Plants">
        <title>The Taxus genome provides insights into paclitaxel biosynthesis.</title>
        <authorList>
            <person name="Xiong X."/>
            <person name="Gou J."/>
            <person name="Liao Q."/>
            <person name="Li Y."/>
            <person name="Zhou Q."/>
            <person name="Bi G."/>
            <person name="Li C."/>
            <person name="Du R."/>
            <person name="Wang X."/>
            <person name="Sun T."/>
            <person name="Guo L."/>
            <person name="Liang H."/>
            <person name="Lu P."/>
            <person name="Wu Y."/>
            <person name="Zhang Z."/>
            <person name="Ro D.K."/>
            <person name="Shang Y."/>
            <person name="Huang S."/>
            <person name="Yan J."/>
        </authorList>
    </citation>
    <scope>NUCLEOTIDE SEQUENCE [LARGE SCALE GENOMIC DNA]</scope>
    <source>
        <strain evidence="1">Ta-2019</strain>
    </source>
</reference>
<organism evidence="1 2">
    <name type="scientific">Taxus chinensis</name>
    <name type="common">Chinese yew</name>
    <name type="synonym">Taxus wallichiana var. chinensis</name>
    <dbReference type="NCBI Taxonomy" id="29808"/>
    <lineage>
        <taxon>Eukaryota</taxon>
        <taxon>Viridiplantae</taxon>
        <taxon>Streptophyta</taxon>
        <taxon>Embryophyta</taxon>
        <taxon>Tracheophyta</taxon>
        <taxon>Spermatophyta</taxon>
        <taxon>Pinopsida</taxon>
        <taxon>Pinidae</taxon>
        <taxon>Conifers II</taxon>
        <taxon>Cupressales</taxon>
        <taxon>Taxaceae</taxon>
        <taxon>Taxus</taxon>
    </lineage>
</organism>
<dbReference type="EMBL" id="JAHRHJ020000001">
    <property type="protein sequence ID" value="KAH9331106.1"/>
    <property type="molecule type" value="Genomic_DNA"/>
</dbReference>
<keyword evidence="2" id="KW-1185">Reference proteome</keyword>
<evidence type="ECO:0000313" key="2">
    <source>
        <dbReference type="Proteomes" id="UP000824469"/>
    </source>
</evidence>
<protein>
    <submittedName>
        <fullName evidence="1">Uncharacterized protein</fullName>
    </submittedName>
</protein>
<dbReference type="Proteomes" id="UP000824469">
    <property type="component" value="Unassembled WGS sequence"/>
</dbReference>
<feature type="non-terminal residue" evidence="1">
    <location>
        <position position="1"/>
    </location>
</feature>
<comment type="caution">
    <text evidence="1">The sequence shown here is derived from an EMBL/GenBank/DDBJ whole genome shotgun (WGS) entry which is preliminary data.</text>
</comment>
<gene>
    <name evidence="1" type="ORF">KI387_003214</name>
</gene>
<proteinExistence type="predicted"/>
<feature type="non-terminal residue" evidence="1">
    <location>
        <position position="137"/>
    </location>
</feature>
<sequence length="137" mass="15602">IPDSLAECSLDIRDSELGHIDMDDFWARTKQVTSGPWMEKLVGSGLHFAAGLPVSVVNNEFIMVVVRCYNKHTRCVEDKEGKVIINLTARHFEITLGIPHHSHYVAVSIDESLKAWTDNEEKCMQMMNEVYLKNKKV</sequence>